<organism evidence="1 2">
    <name type="scientific">Kineosporia corallincola</name>
    <dbReference type="NCBI Taxonomy" id="2835133"/>
    <lineage>
        <taxon>Bacteria</taxon>
        <taxon>Bacillati</taxon>
        <taxon>Actinomycetota</taxon>
        <taxon>Actinomycetes</taxon>
        <taxon>Kineosporiales</taxon>
        <taxon>Kineosporiaceae</taxon>
        <taxon>Kineosporia</taxon>
    </lineage>
</organism>
<accession>A0ABS5TTG8</accession>
<dbReference type="EMBL" id="JAHBAY010000023">
    <property type="protein sequence ID" value="MBT0774083.1"/>
    <property type="molecule type" value="Genomic_DNA"/>
</dbReference>
<evidence type="ECO:0000313" key="2">
    <source>
        <dbReference type="Proteomes" id="UP001197247"/>
    </source>
</evidence>
<name>A0ABS5TTG8_9ACTN</name>
<protein>
    <submittedName>
        <fullName evidence="1">Uncharacterized protein</fullName>
    </submittedName>
</protein>
<sequence>MADELDERTVYALNIPDSELTVAELCLRRYLRSLGKLGDGEESAT</sequence>
<dbReference type="RefSeq" id="WP_214160621.1">
    <property type="nucleotide sequence ID" value="NZ_JAHBAY010000023.1"/>
</dbReference>
<evidence type="ECO:0000313" key="1">
    <source>
        <dbReference type="EMBL" id="MBT0774083.1"/>
    </source>
</evidence>
<keyword evidence="2" id="KW-1185">Reference proteome</keyword>
<reference evidence="1 2" key="1">
    <citation type="submission" date="2021-05" db="EMBL/GenBank/DDBJ databases">
        <title>Kineosporia and Streptomyces sp. nov. two new marine actinobacteria isolated from Coral.</title>
        <authorList>
            <person name="Buangrab K."/>
            <person name="Sutthacheep M."/>
            <person name="Yeemin T."/>
            <person name="Harunari E."/>
            <person name="Igarashi Y."/>
            <person name="Kanchanasin P."/>
            <person name="Tanasupawat S."/>
            <person name="Phongsopitanun W."/>
        </authorList>
    </citation>
    <scope>NUCLEOTIDE SEQUENCE [LARGE SCALE GENOMIC DNA]</scope>
    <source>
        <strain evidence="1 2">J2-2</strain>
    </source>
</reference>
<gene>
    <name evidence="1" type="ORF">KIH74_34375</name>
</gene>
<proteinExistence type="predicted"/>
<comment type="caution">
    <text evidence="1">The sequence shown here is derived from an EMBL/GenBank/DDBJ whole genome shotgun (WGS) entry which is preliminary data.</text>
</comment>
<dbReference type="Proteomes" id="UP001197247">
    <property type="component" value="Unassembled WGS sequence"/>
</dbReference>